<feature type="chain" id="PRO_5037502458" description="Lipoprotein" evidence="1">
    <location>
        <begin position="22"/>
        <end position="270"/>
    </location>
</feature>
<keyword evidence="1" id="KW-0732">Signal</keyword>
<sequence>MKYRLCALLFTLVGLTGCASIDPVGALNSATTSAGEAAGKVVGEAIGQAIVRRYSPQFTQWYAGYLTRMAFNAQGYSVETAGRDYQPGEYTEWAVVSEDENVPTNRMKRALLHRKANGEEWWQVVYHDNASDDVIVMEALFTENRQKMLRMRAQFPDDEEPQELPVAEQNYQAPVVLSEESIAGATEGRETIRVPAGTFEATRVRFGGGTTAGQLWWLSDRVPGGVVKHQVSVSNGEDTGEDVEKLPTENYTIELQDYGSGARSQLGIDV</sequence>
<name>A0A918JZZ6_9GAMM</name>
<dbReference type="RefSeq" id="WP_189606579.1">
    <property type="nucleotide sequence ID" value="NZ_BMXR01000001.1"/>
</dbReference>
<dbReference type="PROSITE" id="PS51257">
    <property type="entry name" value="PROKAR_LIPOPROTEIN"/>
    <property type="match status" value="1"/>
</dbReference>
<reference evidence="2" key="2">
    <citation type="submission" date="2020-09" db="EMBL/GenBank/DDBJ databases">
        <authorList>
            <person name="Sun Q."/>
            <person name="Kim S."/>
        </authorList>
    </citation>
    <scope>NUCLEOTIDE SEQUENCE</scope>
    <source>
        <strain evidence="2">KCTC 22169</strain>
    </source>
</reference>
<dbReference type="AlphaFoldDB" id="A0A918JZZ6"/>
<dbReference type="EMBL" id="BMXR01000001">
    <property type="protein sequence ID" value="GGX38897.1"/>
    <property type="molecule type" value="Genomic_DNA"/>
</dbReference>
<proteinExistence type="predicted"/>
<gene>
    <name evidence="2" type="ORF">GCM10007392_01440</name>
</gene>
<feature type="signal peptide" evidence="1">
    <location>
        <begin position="1"/>
        <end position="21"/>
    </location>
</feature>
<accession>A0A918JZZ6</accession>
<protein>
    <recommendedName>
        <fullName evidence="4">Lipoprotein</fullName>
    </recommendedName>
</protein>
<evidence type="ECO:0000313" key="2">
    <source>
        <dbReference type="EMBL" id="GGX38897.1"/>
    </source>
</evidence>
<organism evidence="2 3">
    <name type="scientific">Saccharospirillum salsuginis</name>
    <dbReference type="NCBI Taxonomy" id="418750"/>
    <lineage>
        <taxon>Bacteria</taxon>
        <taxon>Pseudomonadati</taxon>
        <taxon>Pseudomonadota</taxon>
        <taxon>Gammaproteobacteria</taxon>
        <taxon>Oceanospirillales</taxon>
        <taxon>Saccharospirillaceae</taxon>
        <taxon>Saccharospirillum</taxon>
    </lineage>
</organism>
<evidence type="ECO:0000313" key="3">
    <source>
        <dbReference type="Proteomes" id="UP000626148"/>
    </source>
</evidence>
<keyword evidence="3" id="KW-1185">Reference proteome</keyword>
<dbReference type="Proteomes" id="UP000626148">
    <property type="component" value="Unassembled WGS sequence"/>
</dbReference>
<reference evidence="2" key="1">
    <citation type="journal article" date="2014" name="Int. J. Syst. Evol. Microbiol.">
        <title>Complete genome sequence of Corynebacterium casei LMG S-19264T (=DSM 44701T), isolated from a smear-ripened cheese.</title>
        <authorList>
            <consortium name="US DOE Joint Genome Institute (JGI-PGF)"/>
            <person name="Walter F."/>
            <person name="Albersmeier A."/>
            <person name="Kalinowski J."/>
            <person name="Ruckert C."/>
        </authorList>
    </citation>
    <scope>NUCLEOTIDE SEQUENCE</scope>
    <source>
        <strain evidence="2">KCTC 22169</strain>
    </source>
</reference>
<evidence type="ECO:0008006" key="4">
    <source>
        <dbReference type="Google" id="ProtNLM"/>
    </source>
</evidence>
<comment type="caution">
    <text evidence="2">The sequence shown here is derived from an EMBL/GenBank/DDBJ whole genome shotgun (WGS) entry which is preliminary data.</text>
</comment>
<evidence type="ECO:0000256" key="1">
    <source>
        <dbReference type="SAM" id="SignalP"/>
    </source>
</evidence>